<sequence length="451" mass="50595">MKSFEDQPQVSLYDRLRNSVLLKLAFIGILILVLLIPTVWIQNLITERAGRQNEVIREVAASWSDSQQVKGPTLLIPYRYYSQVKDTSKKANGQLSIHLLPDVLHIKANVQSSVLHRGIFNVIVYNSKLNIAGSFSPPDLRKLNIDPNLVMYDKARLVLGMTDLKGLKNAAVITVGDTAQNAEPVFDSDAGISDGIQVPVKAQTINSGHIPFSVVLDIKGSQKLSFMQLSQNTDVEVTGDWPHPSFEGRYLPDERTVDAKGFSAVWKMAFNRILPRQWATDATLINDDKTIEQTSFGVKLLQPVDQYQQTMRTSKYGVLIIILTFVSLFLTELIRQQRVHVFNYVLIGAAMVVYYTLLLSFSEQIGYNLAYLVASIATIGLISFFLASILKNKGAATLFAFILTVIYGFIYIIVRLEDYALMVGSIALFIIVAMLMYFSHKINWDKRDSVN</sequence>
<feature type="transmembrane region" description="Helical" evidence="1">
    <location>
        <begin position="341"/>
        <end position="361"/>
    </location>
</feature>
<dbReference type="Pfam" id="PF06123">
    <property type="entry name" value="CreD"/>
    <property type="match status" value="1"/>
</dbReference>
<evidence type="ECO:0000256" key="1">
    <source>
        <dbReference type="SAM" id="Phobius"/>
    </source>
</evidence>
<dbReference type="GO" id="GO:0005886">
    <property type="term" value="C:plasma membrane"/>
    <property type="evidence" value="ECO:0007669"/>
    <property type="project" value="TreeGrafter"/>
</dbReference>
<feature type="transmembrane region" description="Helical" evidence="1">
    <location>
        <begin position="20"/>
        <end position="41"/>
    </location>
</feature>
<comment type="caution">
    <text evidence="2">The sequence shown here is derived from an EMBL/GenBank/DDBJ whole genome shotgun (WGS) entry which is preliminary data.</text>
</comment>
<dbReference type="PANTHER" id="PTHR30092:SF0">
    <property type="entry name" value="INNER MEMBRANE PROTEIN CRED"/>
    <property type="match status" value="1"/>
</dbReference>
<accession>A0A2T5JCW2</accession>
<dbReference type="NCBIfam" id="NF008712">
    <property type="entry name" value="PRK11715.1-1"/>
    <property type="match status" value="1"/>
</dbReference>
<evidence type="ECO:0000313" key="3">
    <source>
        <dbReference type="Proteomes" id="UP000244168"/>
    </source>
</evidence>
<proteinExistence type="predicted"/>
<dbReference type="Proteomes" id="UP000244168">
    <property type="component" value="Unassembled WGS sequence"/>
</dbReference>
<keyword evidence="3" id="KW-1185">Reference proteome</keyword>
<keyword evidence="1" id="KW-0812">Transmembrane</keyword>
<evidence type="ECO:0000313" key="2">
    <source>
        <dbReference type="EMBL" id="PTQ99617.1"/>
    </source>
</evidence>
<feature type="transmembrane region" description="Helical" evidence="1">
    <location>
        <begin position="419"/>
        <end position="438"/>
    </location>
</feature>
<dbReference type="OrthoDB" id="9791851at2"/>
<dbReference type="PIRSF" id="PIRSF004548">
    <property type="entry name" value="CreD"/>
    <property type="match status" value="1"/>
</dbReference>
<feature type="transmembrane region" description="Helical" evidence="1">
    <location>
        <begin position="394"/>
        <end position="413"/>
    </location>
</feature>
<feature type="transmembrane region" description="Helical" evidence="1">
    <location>
        <begin position="316"/>
        <end position="334"/>
    </location>
</feature>
<protein>
    <submittedName>
        <fullName evidence="2">Inner membrane protein</fullName>
    </submittedName>
</protein>
<dbReference type="InterPro" id="IPR010364">
    <property type="entry name" value="Uncharacterised_IM_CreD"/>
</dbReference>
<dbReference type="RefSeq" id="WP_107827538.1">
    <property type="nucleotide sequence ID" value="NZ_CP160205.1"/>
</dbReference>
<dbReference type="AlphaFoldDB" id="A0A2T5JCW2"/>
<dbReference type="PANTHER" id="PTHR30092">
    <property type="entry name" value="INNER MEMBRANE PROTEIN CRED"/>
    <property type="match status" value="1"/>
</dbReference>
<feature type="transmembrane region" description="Helical" evidence="1">
    <location>
        <begin position="367"/>
        <end position="387"/>
    </location>
</feature>
<gene>
    <name evidence="2" type="ORF">C8P68_102444</name>
</gene>
<keyword evidence="1" id="KW-0472">Membrane</keyword>
<reference evidence="2 3" key="1">
    <citation type="submission" date="2018-04" db="EMBL/GenBank/DDBJ databases">
        <title>Genomic Encyclopedia of Archaeal and Bacterial Type Strains, Phase II (KMG-II): from individual species to whole genera.</title>
        <authorList>
            <person name="Goeker M."/>
        </authorList>
    </citation>
    <scope>NUCLEOTIDE SEQUENCE [LARGE SCALE GENOMIC DNA]</scope>
    <source>
        <strain evidence="2 3">DSM 26809</strain>
    </source>
</reference>
<name>A0A2T5JCW2_9SPHI</name>
<dbReference type="EMBL" id="QAOQ01000002">
    <property type="protein sequence ID" value="PTQ99617.1"/>
    <property type="molecule type" value="Genomic_DNA"/>
</dbReference>
<organism evidence="2 3">
    <name type="scientific">Mucilaginibacter yixingensis</name>
    <dbReference type="NCBI Taxonomy" id="1295612"/>
    <lineage>
        <taxon>Bacteria</taxon>
        <taxon>Pseudomonadati</taxon>
        <taxon>Bacteroidota</taxon>
        <taxon>Sphingobacteriia</taxon>
        <taxon>Sphingobacteriales</taxon>
        <taxon>Sphingobacteriaceae</taxon>
        <taxon>Mucilaginibacter</taxon>
    </lineage>
</organism>
<keyword evidence="1" id="KW-1133">Transmembrane helix</keyword>